<dbReference type="EMBL" id="CP046908">
    <property type="protein sequence ID" value="QGZ37374.1"/>
    <property type="molecule type" value="Genomic_DNA"/>
</dbReference>
<feature type="domain" description="Transposase IS116/IS110/IS902 C-terminal" evidence="2">
    <location>
        <begin position="4"/>
        <end position="56"/>
    </location>
</feature>
<dbReference type="GO" id="GO:0006313">
    <property type="term" value="P:DNA transposition"/>
    <property type="evidence" value="ECO:0007669"/>
    <property type="project" value="InterPro"/>
</dbReference>
<evidence type="ECO:0000313" key="3">
    <source>
        <dbReference type="EMBL" id="QGZ37374.1"/>
    </source>
</evidence>
<reference evidence="3 4" key="1">
    <citation type="submission" date="2019-12" db="EMBL/GenBank/DDBJ databases">
        <title>The genome of Stappia indica PHM037.</title>
        <authorList>
            <person name="Kacar D."/>
            <person name="Galan B."/>
            <person name="Canedo L."/>
            <person name="Rodriguez P."/>
            <person name="de la Calle F."/>
            <person name="Garcia J.L."/>
        </authorList>
    </citation>
    <scope>NUCLEOTIDE SEQUENCE [LARGE SCALE GENOMIC DNA]</scope>
    <source>
        <strain evidence="3 4">PHM037</strain>
    </source>
</reference>
<dbReference type="GO" id="GO:0004803">
    <property type="term" value="F:transposase activity"/>
    <property type="evidence" value="ECO:0007669"/>
    <property type="project" value="InterPro"/>
</dbReference>
<feature type="region of interest" description="Disordered" evidence="1">
    <location>
        <begin position="1"/>
        <end position="30"/>
    </location>
</feature>
<protein>
    <submittedName>
        <fullName evidence="3">Transposase</fullName>
    </submittedName>
</protein>
<dbReference type="Pfam" id="PF02371">
    <property type="entry name" value="Transposase_20"/>
    <property type="match status" value="1"/>
</dbReference>
<evidence type="ECO:0000259" key="2">
    <source>
        <dbReference type="Pfam" id="PF02371"/>
    </source>
</evidence>
<accession>A0A857CEC7</accession>
<dbReference type="KEGG" id="siw:GH266_12195"/>
<gene>
    <name evidence="3" type="ORF">GH266_12195</name>
</gene>
<evidence type="ECO:0000256" key="1">
    <source>
        <dbReference type="SAM" id="MobiDB-lite"/>
    </source>
</evidence>
<organism evidence="3 4">
    <name type="scientific">Stappia indica</name>
    <dbReference type="NCBI Taxonomy" id="538381"/>
    <lineage>
        <taxon>Bacteria</taxon>
        <taxon>Pseudomonadati</taxon>
        <taxon>Pseudomonadota</taxon>
        <taxon>Alphaproteobacteria</taxon>
        <taxon>Hyphomicrobiales</taxon>
        <taxon>Stappiaceae</taxon>
        <taxon>Stappia</taxon>
    </lineage>
</organism>
<dbReference type="AlphaFoldDB" id="A0A857CEC7"/>
<feature type="compositionally biased region" description="Polar residues" evidence="1">
    <location>
        <begin position="21"/>
        <end position="30"/>
    </location>
</feature>
<dbReference type="InterPro" id="IPR003346">
    <property type="entry name" value="Transposase_20"/>
</dbReference>
<evidence type="ECO:0000313" key="4">
    <source>
        <dbReference type="Proteomes" id="UP000435648"/>
    </source>
</evidence>
<dbReference type="OrthoDB" id="8261795at2"/>
<name>A0A857CEC7_9HYPH</name>
<proteinExistence type="predicted"/>
<dbReference type="GO" id="GO:0003677">
    <property type="term" value="F:DNA binding"/>
    <property type="evidence" value="ECO:0007669"/>
    <property type="project" value="InterPro"/>
</dbReference>
<dbReference type="Proteomes" id="UP000435648">
    <property type="component" value="Chromosome"/>
</dbReference>
<sequence>MRRSSSADAYLGLTPRRCESGETSGNGRISKQGNRLTRIHLYEAAITLLTRNLRFSTLKA</sequence>